<gene>
    <name evidence="2" type="ORF">ACFFVF_18600</name>
</gene>
<accession>A0ABV5GU83</accession>
<evidence type="ECO:0000256" key="1">
    <source>
        <dbReference type="SAM" id="SignalP"/>
    </source>
</evidence>
<proteinExistence type="predicted"/>
<dbReference type="InterPro" id="IPR019619">
    <property type="entry name" value="DUF2490"/>
</dbReference>
<protein>
    <submittedName>
        <fullName evidence="2">DUF2490 domain-containing protein</fullName>
    </submittedName>
</protein>
<dbReference type="Pfam" id="PF10677">
    <property type="entry name" value="DUF2490"/>
    <property type="match status" value="1"/>
</dbReference>
<evidence type="ECO:0000313" key="2">
    <source>
        <dbReference type="EMBL" id="MFB9098521.1"/>
    </source>
</evidence>
<feature type="chain" id="PRO_5047183960" evidence="1">
    <location>
        <begin position="22"/>
        <end position="249"/>
    </location>
</feature>
<reference evidence="2 3" key="1">
    <citation type="submission" date="2024-09" db="EMBL/GenBank/DDBJ databases">
        <authorList>
            <person name="Sun Q."/>
            <person name="Mori K."/>
        </authorList>
    </citation>
    <scope>NUCLEOTIDE SEQUENCE [LARGE SCALE GENOMIC DNA]</scope>
    <source>
        <strain evidence="2 3">CECT 7955</strain>
    </source>
</reference>
<keyword evidence="1" id="KW-0732">Signal</keyword>
<sequence length="249" mass="28940">MKLIFKLAYFTIFLVATSSFAQNETVLKDETNTWFTVLNRLTINPKWSVSNEIHERTGAFLTEQGTFLWRPSVDYHLGENVELSVGYSYINNKPNHPNPNPKIGVIENNIWEQVLLKNKIGNVNFQHRLRQEHRWFDTVGQNGDGSYSKTGTDYANRFRYRLTLNTPLKTFENGKVIFFQAFDEIWIPQNSGLAPKSLSRNWMYLGVGYKFNTKTNLQIGYMNQRDVLANNTFITTSILQTTFVKNFDL</sequence>
<organism evidence="2 3">
    <name type="scientific">Flavobacterium jumunjinense</name>
    <dbReference type="NCBI Taxonomy" id="998845"/>
    <lineage>
        <taxon>Bacteria</taxon>
        <taxon>Pseudomonadati</taxon>
        <taxon>Bacteroidota</taxon>
        <taxon>Flavobacteriia</taxon>
        <taxon>Flavobacteriales</taxon>
        <taxon>Flavobacteriaceae</taxon>
        <taxon>Flavobacterium</taxon>
    </lineage>
</organism>
<dbReference type="EMBL" id="JBHMEY010000094">
    <property type="protein sequence ID" value="MFB9098521.1"/>
    <property type="molecule type" value="Genomic_DNA"/>
</dbReference>
<feature type="signal peptide" evidence="1">
    <location>
        <begin position="1"/>
        <end position="21"/>
    </location>
</feature>
<comment type="caution">
    <text evidence="2">The sequence shown here is derived from an EMBL/GenBank/DDBJ whole genome shotgun (WGS) entry which is preliminary data.</text>
</comment>
<dbReference type="RefSeq" id="WP_236452790.1">
    <property type="nucleotide sequence ID" value="NZ_CBCSGE010000001.1"/>
</dbReference>
<dbReference type="Proteomes" id="UP001589607">
    <property type="component" value="Unassembled WGS sequence"/>
</dbReference>
<dbReference type="SUPFAM" id="SSF56935">
    <property type="entry name" value="Porins"/>
    <property type="match status" value="1"/>
</dbReference>
<name>A0ABV5GU83_9FLAO</name>
<keyword evidence="3" id="KW-1185">Reference proteome</keyword>
<evidence type="ECO:0000313" key="3">
    <source>
        <dbReference type="Proteomes" id="UP001589607"/>
    </source>
</evidence>